<dbReference type="EMBL" id="LSFM01000022">
    <property type="protein sequence ID" value="OBY64586.1"/>
    <property type="molecule type" value="Genomic_DNA"/>
</dbReference>
<protein>
    <submittedName>
        <fullName evidence="1">Uncharacterized protein</fullName>
    </submittedName>
</protein>
<accession>A0A1B8TXY9</accession>
<evidence type="ECO:0000313" key="2">
    <source>
        <dbReference type="Proteomes" id="UP000092584"/>
    </source>
</evidence>
<gene>
    <name evidence="1" type="ORF">LPB3_09430</name>
</gene>
<dbReference type="RefSeq" id="WP_065319333.1">
    <property type="nucleotide sequence ID" value="NZ_CP017477.1"/>
</dbReference>
<comment type="caution">
    <text evidence="1">The sequence shown here is derived from an EMBL/GenBank/DDBJ whole genome shotgun (WGS) entry which is preliminary data.</text>
</comment>
<keyword evidence="2" id="KW-1185">Reference proteome</keyword>
<dbReference type="KEGG" id="pob:LPB03_03065"/>
<dbReference type="AlphaFoldDB" id="A0A1B8TXY9"/>
<sequence length="241" mass="28203">MIQNHIEKEFIGIIGNRPIYKIVRANSAKLPFKVTSRTLIIGDGLNAPLLIVKDALKAMYHYILEAPIFNFNGLDSPGYLGFTDKEILTYIVFNHDPKGHFIYHNYTQQHKSSLKQMCKSNLLEKPFSEMNVFDFNTWLHIHIGAFVWFYCKDITDFITFSSYDYFVENYLENVTMPNTAKNVIGIPENIDSLQGLEVEHKKKIRFSTFDSPDDEFFMNELIAGNHWDLDNVYDYFKERKN</sequence>
<evidence type="ECO:0000313" key="1">
    <source>
        <dbReference type="EMBL" id="OBY64586.1"/>
    </source>
</evidence>
<proteinExistence type="predicted"/>
<dbReference type="Proteomes" id="UP000092584">
    <property type="component" value="Unassembled WGS sequence"/>
</dbReference>
<reference evidence="2" key="1">
    <citation type="submission" date="2016-02" db="EMBL/GenBank/DDBJ databases">
        <authorList>
            <person name="Shin S.-K."/>
            <person name="Yi H."/>
            <person name="Kim E."/>
        </authorList>
    </citation>
    <scope>NUCLEOTIDE SEQUENCE [LARGE SCALE GENOMIC DNA]</scope>
    <source>
        <strain evidence="2">LPB0003</strain>
    </source>
</reference>
<dbReference type="OrthoDB" id="9909827at2"/>
<organism evidence="1 2">
    <name type="scientific">Polaribacter vadi</name>
    <dbReference type="NCBI Taxonomy" id="1774273"/>
    <lineage>
        <taxon>Bacteria</taxon>
        <taxon>Pseudomonadati</taxon>
        <taxon>Bacteroidota</taxon>
        <taxon>Flavobacteriia</taxon>
        <taxon>Flavobacteriales</taxon>
        <taxon>Flavobacteriaceae</taxon>
    </lineage>
</organism>
<name>A0A1B8TXY9_9FLAO</name>